<dbReference type="CDD" id="cd07971">
    <property type="entry name" value="OBF_DNA_ligase_LigD"/>
    <property type="match status" value="1"/>
</dbReference>
<comment type="catalytic activity">
    <reaction evidence="4">
        <text>ATP + (deoxyribonucleotide)n-3'-hydroxyl + 5'-phospho-(deoxyribonucleotide)m = (deoxyribonucleotide)n+m + AMP + diphosphate.</text>
        <dbReference type="EC" id="6.5.1.1"/>
    </reaction>
</comment>
<dbReference type="InterPro" id="IPR012309">
    <property type="entry name" value="DNA_ligase_ATP-dep_C"/>
</dbReference>
<dbReference type="SUPFAM" id="SSF50249">
    <property type="entry name" value="Nucleic acid-binding proteins"/>
    <property type="match status" value="1"/>
</dbReference>
<evidence type="ECO:0000256" key="2">
    <source>
        <dbReference type="ARBA" id="ARBA00012727"/>
    </source>
</evidence>
<protein>
    <recommendedName>
        <fullName evidence="2">DNA ligase (ATP)</fullName>
        <ecNumber evidence="2">6.5.1.1</ecNumber>
    </recommendedName>
</protein>
<dbReference type="EC" id="6.5.1.1" evidence="2"/>
<dbReference type="InterPro" id="IPR016059">
    <property type="entry name" value="DNA_ligase_ATP-dep_CS"/>
</dbReference>
<evidence type="ECO:0000256" key="1">
    <source>
        <dbReference type="ARBA" id="ARBA00007572"/>
    </source>
</evidence>
<proteinExistence type="inferred from homology"/>
<dbReference type="EMBL" id="BJWG01000001">
    <property type="protein sequence ID" value="GEL93564.1"/>
    <property type="molecule type" value="Genomic_DNA"/>
</dbReference>
<dbReference type="CDD" id="cd07906">
    <property type="entry name" value="Adenylation_DNA_ligase_LigD_LigC"/>
    <property type="match status" value="1"/>
</dbReference>
<dbReference type="GO" id="GO:0006281">
    <property type="term" value="P:DNA repair"/>
    <property type="evidence" value="ECO:0007669"/>
    <property type="project" value="InterPro"/>
</dbReference>
<sequence length="309" mass="33264">MDPMLATPAASGVPPRGSGWAFEVKWDGVRALADTTDGRLRLWSRNGRDVAAGYPELAPLADLADTILDGEIVALADGVPSFAAIAERMHVRDRQRVAALVRRVPVTYLVFDVLRSEGVDRTADTYDERRGVLAALDLPPSVQLSPVYDDGAELWAVTLEHGLEGVVAKRRASAYRSGRRDDWVKAAHRRTRAALVGGWRSESTGSGRLGALLLGAPDESGALRYLGRAGSGLTTAAAKAIRAELDSDARATSPFDEPVPAADAAGARWCEPRLVVDVRYLTRSPAGRLRQPVVRGARLDVDPDDWETP</sequence>
<dbReference type="AlphaFoldDB" id="A0A511J6F0"/>
<evidence type="ECO:0000256" key="3">
    <source>
        <dbReference type="ARBA" id="ARBA00022598"/>
    </source>
</evidence>
<dbReference type="InterPro" id="IPR012310">
    <property type="entry name" value="DNA_ligase_ATP-dep_cent"/>
</dbReference>
<dbReference type="GO" id="GO:0003910">
    <property type="term" value="F:DNA ligase (ATP) activity"/>
    <property type="evidence" value="ECO:0007669"/>
    <property type="project" value="UniProtKB-EC"/>
</dbReference>
<keyword evidence="3" id="KW-0436">Ligase</keyword>
<dbReference type="PANTHER" id="PTHR45674">
    <property type="entry name" value="DNA LIGASE 1/3 FAMILY MEMBER"/>
    <property type="match status" value="1"/>
</dbReference>
<dbReference type="InterPro" id="IPR050191">
    <property type="entry name" value="ATP-dep_DNA_ligase"/>
</dbReference>
<evidence type="ECO:0000259" key="5">
    <source>
        <dbReference type="Pfam" id="PF01068"/>
    </source>
</evidence>
<evidence type="ECO:0000313" key="8">
    <source>
        <dbReference type="Proteomes" id="UP000321720"/>
    </source>
</evidence>
<keyword evidence="8" id="KW-1185">Reference proteome</keyword>
<dbReference type="Proteomes" id="UP000321720">
    <property type="component" value="Unassembled WGS sequence"/>
</dbReference>
<dbReference type="Pfam" id="PF04679">
    <property type="entry name" value="DNA_ligase_A_C"/>
    <property type="match status" value="1"/>
</dbReference>
<name>A0A511J6F0_9CELL</name>
<dbReference type="Gene3D" id="2.40.50.140">
    <property type="entry name" value="Nucleic acid-binding proteins"/>
    <property type="match status" value="1"/>
</dbReference>
<dbReference type="Gene3D" id="3.30.1490.70">
    <property type="match status" value="1"/>
</dbReference>
<comment type="caution">
    <text evidence="7">The sequence shown here is derived from an EMBL/GenBank/DDBJ whole genome shotgun (WGS) entry which is preliminary data.</text>
</comment>
<organism evidence="7 8">
    <name type="scientific">Cellulomonas composti</name>
    <dbReference type="NCBI Taxonomy" id="266130"/>
    <lineage>
        <taxon>Bacteria</taxon>
        <taxon>Bacillati</taxon>
        <taxon>Actinomycetota</taxon>
        <taxon>Actinomycetes</taxon>
        <taxon>Micrococcales</taxon>
        <taxon>Cellulomonadaceae</taxon>
        <taxon>Cellulomonas</taxon>
    </lineage>
</organism>
<dbReference type="InterPro" id="IPR014146">
    <property type="entry name" value="LigD_ligase_dom"/>
</dbReference>
<feature type="domain" description="DNA ligase ATP-dependent C-terminal" evidence="6">
    <location>
        <begin position="206"/>
        <end position="300"/>
    </location>
</feature>
<gene>
    <name evidence="7" type="ORF">CCO02nite_02220</name>
</gene>
<dbReference type="InterPro" id="IPR012340">
    <property type="entry name" value="NA-bd_OB-fold"/>
</dbReference>
<dbReference type="SUPFAM" id="SSF56091">
    <property type="entry name" value="DNA ligase/mRNA capping enzyme, catalytic domain"/>
    <property type="match status" value="1"/>
</dbReference>
<evidence type="ECO:0000259" key="6">
    <source>
        <dbReference type="Pfam" id="PF04679"/>
    </source>
</evidence>
<dbReference type="Gene3D" id="3.30.470.30">
    <property type="entry name" value="DNA ligase/mRNA capping enzyme"/>
    <property type="match status" value="1"/>
</dbReference>
<reference evidence="7 8" key="1">
    <citation type="submission" date="2019-07" db="EMBL/GenBank/DDBJ databases">
        <title>Whole genome shotgun sequence of Cellulomonas composti NBRC 100758.</title>
        <authorList>
            <person name="Hosoyama A."/>
            <person name="Uohara A."/>
            <person name="Ohji S."/>
            <person name="Ichikawa N."/>
        </authorList>
    </citation>
    <scope>NUCLEOTIDE SEQUENCE [LARGE SCALE GENOMIC DNA]</scope>
    <source>
        <strain evidence="7 8">NBRC 100758</strain>
    </source>
</reference>
<dbReference type="OrthoDB" id="9802472at2"/>
<dbReference type="GO" id="GO:0006310">
    <property type="term" value="P:DNA recombination"/>
    <property type="evidence" value="ECO:0007669"/>
    <property type="project" value="InterPro"/>
</dbReference>
<accession>A0A511J6F0</accession>
<feature type="domain" description="ATP-dependent DNA ligase family profile" evidence="5">
    <location>
        <begin position="3"/>
        <end position="185"/>
    </location>
</feature>
<evidence type="ECO:0000313" key="7">
    <source>
        <dbReference type="EMBL" id="GEL93564.1"/>
    </source>
</evidence>
<comment type="similarity">
    <text evidence="1">Belongs to the ATP-dependent DNA ligase family.</text>
</comment>
<dbReference type="PROSITE" id="PS00697">
    <property type="entry name" value="DNA_LIGASE_A1"/>
    <property type="match status" value="1"/>
</dbReference>
<dbReference type="Pfam" id="PF01068">
    <property type="entry name" value="DNA_ligase_A_M"/>
    <property type="match status" value="1"/>
</dbReference>
<evidence type="ECO:0000256" key="4">
    <source>
        <dbReference type="ARBA" id="ARBA00034003"/>
    </source>
</evidence>
<dbReference type="PANTHER" id="PTHR45674:SF4">
    <property type="entry name" value="DNA LIGASE 1"/>
    <property type="match status" value="1"/>
</dbReference>
<dbReference type="GO" id="GO:0005524">
    <property type="term" value="F:ATP binding"/>
    <property type="evidence" value="ECO:0007669"/>
    <property type="project" value="InterPro"/>
</dbReference>
<dbReference type="NCBIfam" id="TIGR02779">
    <property type="entry name" value="NHEJ_ligase_lig"/>
    <property type="match status" value="1"/>
</dbReference>